<dbReference type="InterPro" id="IPR002656">
    <property type="entry name" value="Acyl_transf_3_dom"/>
</dbReference>
<evidence type="ECO:0000256" key="7">
    <source>
        <dbReference type="SAM" id="MobiDB-lite"/>
    </source>
</evidence>
<keyword evidence="10" id="KW-0808">Transferase</keyword>
<evidence type="ECO:0000256" key="3">
    <source>
        <dbReference type="ARBA" id="ARBA00022475"/>
    </source>
</evidence>
<feature type="transmembrane region" description="Helical" evidence="8">
    <location>
        <begin position="139"/>
        <end position="159"/>
    </location>
</feature>
<evidence type="ECO:0000256" key="1">
    <source>
        <dbReference type="ARBA" id="ARBA00004651"/>
    </source>
</evidence>
<feature type="transmembrane region" description="Helical" evidence="8">
    <location>
        <begin position="338"/>
        <end position="362"/>
    </location>
</feature>
<evidence type="ECO:0000259" key="9">
    <source>
        <dbReference type="Pfam" id="PF01757"/>
    </source>
</evidence>
<gene>
    <name evidence="10" type="ORF">ACFFSY_03295</name>
</gene>
<comment type="caution">
    <text evidence="10">The sequence shown here is derived from an EMBL/GenBank/DDBJ whole genome shotgun (WGS) entry which is preliminary data.</text>
</comment>
<evidence type="ECO:0000256" key="5">
    <source>
        <dbReference type="ARBA" id="ARBA00022989"/>
    </source>
</evidence>
<protein>
    <submittedName>
        <fullName evidence="10">Acyltransferase</fullName>
    </submittedName>
</protein>
<dbReference type="GO" id="GO:0016746">
    <property type="term" value="F:acyltransferase activity"/>
    <property type="evidence" value="ECO:0007669"/>
    <property type="project" value="UniProtKB-KW"/>
</dbReference>
<feature type="transmembrane region" description="Helical" evidence="8">
    <location>
        <begin position="49"/>
        <end position="70"/>
    </location>
</feature>
<feature type="transmembrane region" description="Helical" evidence="8">
    <location>
        <begin position="196"/>
        <end position="215"/>
    </location>
</feature>
<accession>A0ABV5KIA4</accession>
<evidence type="ECO:0000313" key="11">
    <source>
        <dbReference type="Proteomes" id="UP001589747"/>
    </source>
</evidence>
<feature type="transmembrane region" description="Helical" evidence="8">
    <location>
        <begin position="235"/>
        <end position="254"/>
    </location>
</feature>
<comment type="similarity">
    <text evidence="2">Belongs to the acyltransferase 3 family.</text>
</comment>
<keyword evidence="3" id="KW-1003">Cell membrane</keyword>
<evidence type="ECO:0000256" key="2">
    <source>
        <dbReference type="ARBA" id="ARBA00007400"/>
    </source>
</evidence>
<comment type="subcellular location">
    <subcellularLocation>
        <location evidence="1">Cell membrane</location>
        <topology evidence="1">Multi-pass membrane protein</topology>
    </subcellularLocation>
</comment>
<keyword evidence="5 8" id="KW-1133">Transmembrane helix</keyword>
<evidence type="ECO:0000256" key="6">
    <source>
        <dbReference type="ARBA" id="ARBA00023136"/>
    </source>
</evidence>
<keyword evidence="4 8" id="KW-0812">Transmembrane</keyword>
<sequence>MSKNENVNELNVLRAIAILGVLTVHATSASTLKLVKHDSFVMYNMINTLALFCVPAFVFLTGFTLFYHYGPDRDMKAGDWGAFYLRKLPQLIIPYVVFSVLYQLAKYVIASGMTFDHTLIAQYVGRFGMNLRDGTAYPHLYYILVAIQLYAMFPILYSMARKWPRMGVGLVAVGFAVQWLFFGLHRFELHLSNKGTFAFTYFAPFLLGAFAGRYYPRFKAWVDVREGWLNTRFRAGTLLLWAIWAASALTYIAVWHITRINNKAMHPLWYEAGYNVFTFTSVLVLLQAIYAWAGRGRFSRAYQALDLIGTLSFGIYLIHPGMLLLYRKLSPGIPLTGIYHAWIAGGFIFALVGSVVALLLIYRFVPGASVVLGKVPARFVGRQHPSPASIQSEPPVQSPRNRGRIDTSNPEANRA</sequence>
<dbReference type="PANTHER" id="PTHR40074">
    <property type="entry name" value="O-ACETYLTRANSFERASE WECH"/>
    <property type="match status" value="1"/>
</dbReference>
<dbReference type="Proteomes" id="UP001589747">
    <property type="component" value="Unassembled WGS sequence"/>
</dbReference>
<keyword evidence="11" id="KW-1185">Reference proteome</keyword>
<feature type="transmembrane region" description="Helical" evidence="8">
    <location>
        <begin position="166"/>
        <end position="184"/>
    </location>
</feature>
<dbReference type="RefSeq" id="WP_377489841.1">
    <property type="nucleotide sequence ID" value="NZ_JBHMDO010000008.1"/>
</dbReference>
<feature type="domain" description="Acyltransferase 3" evidence="9">
    <location>
        <begin position="8"/>
        <end position="357"/>
    </location>
</feature>
<reference evidence="10 11" key="1">
    <citation type="submission" date="2024-09" db="EMBL/GenBank/DDBJ databases">
        <authorList>
            <person name="Sun Q."/>
            <person name="Mori K."/>
        </authorList>
    </citation>
    <scope>NUCLEOTIDE SEQUENCE [LARGE SCALE GENOMIC DNA]</scope>
    <source>
        <strain evidence="10 11">TISTR 2452</strain>
    </source>
</reference>
<feature type="region of interest" description="Disordered" evidence="7">
    <location>
        <begin position="383"/>
        <end position="415"/>
    </location>
</feature>
<feature type="transmembrane region" description="Helical" evidence="8">
    <location>
        <begin position="12"/>
        <end position="29"/>
    </location>
</feature>
<dbReference type="PANTHER" id="PTHR40074:SF2">
    <property type="entry name" value="O-ACETYLTRANSFERASE WECH"/>
    <property type="match status" value="1"/>
</dbReference>
<evidence type="ECO:0000256" key="8">
    <source>
        <dbReference type="SAM" id="Phobius"/>
    </source>
</evidence>
<feature type="compositionally biased region" description="Polar residues" evidence="7">
    <location>
        <begin position="386"/>
        <end position="415"/>
    </location>
</feature>
<keyword evidence="6 8" id="KW-0472">Membrane</keyword>
<organism evidence="10 11">
    <name type="scientific">Paenibacillus aurantiacus</name>
    <dbReference type="NCBI Taxonomy" id="1936118"/>
    <lineage>
        <taxon>Bacteria</taxon>
        <taxon>Bacillati</taxon>
        <taxon>Bacillota</taxon>
        <taxon>Bacilli</taxon>
        <taxon>Bacillales</taxon>
        <taxon>Paenibacillaceae</taxon>
        <taxon>Paenibacillus</taxon>
    </lineage>
</organism>
<name>A0ABV5KIA4_9BACL</name>
<keyword evidence="10" id="KW-0012">Acyltransferase</keyword>
<dbReference type="EMBL" id="JBHMDO010000008">
    <property type="protein sequence ID" value="MFB9324946.1"/>
    <property type="molecule type" value="Genomic_DNA"/>
</dbReference>
<feature type="transmembrane region" description="Helical" evidence="8">
    <location>
        <begin position="91"/>
        <end position="109"/>
    </location>
</feature>
<feature type="transmembrane region" description="Helical" evidence="8">
    <location>
        <begin position="274"/>
        <end position="293"/>
    </location>
</feature>
<feature type="transmembrane region" description="Helical" evidence="8">
    <location>
        <begin position="305"/>
        <end position="326"/>
    </location>
</feature>
<proteinExistence type="inferred from homology"/>
<evidence type="ECO:0000313" key="10">
    <source>
        <dbReference type="EMBL" id="MFB9324946.1"/>
    </source>
</evidence>
<evidence type="ECO:0000256" key="4">
    <source>
        <dbReference type="ARBA" id="ARBA00022692"/>
    </source>
</evidence>
<dbReference type="Pfam" id="PF01757">
    <property type="entry name" value="Acyl_transf_3"/>
    <property type="match status" value="1"/>
</dbReference>